<sequence>MSSTPSITRSGTGQAAAKSTVIDRPMPGLMRSLRWLEDRSPVVVWVLAAALIAVIGIFSWVSGPELSGSLLYLIPVLLVGHVAGFRSGVIAALLAASIWFTADMNGGTGQGPTFTPYWNALMRFGTFLVAVGLVAATRSLNAQLEERVKERTAALEAQIVENRELEKSILDISDREQVRIGQDLHDSLCQQLVSVAFSANMLQERLEKEGVSANQDAARIADLIDDSINQARNLARGLYPVRLETEGLELALRELAATMSRRFQVSCTVECSGPVPPCQHAVGIHFYRIAQEAVVNAAKHARAQHVTLSLAATRGQVKLNIDDDGEGIIRVPRNPDGMGLRIMAYRARMIGADFQIAHRLPRGTSVSCELEEVAFSAA</sequence>
<evidence type="ECO:0000256" key="3">
    <source>
        <dbReference type="ARBA" id="ARBA00022679"/>
    </source>
</evidence>
<dbReference type="RefSeq" id="WP_264487652.1">
    <property type="nucleotide sequence ID" value="NZ_JAPDDT010000005.1"/>
</dbReference>
<evidence type="ECO:0000256" key="6">
    <source>
        <dbReference type="ARBA" id="ARBA00022989"/>
    </source>
</evidence>
<evidence type="ECO:0000256" key="4">
    <source>
        <dbReference type="ARBA" id="ARBA00022692"/>
    </source>
</evidence>
<dbReference type="Pfam" id="PF07730">
    <property type="entry name" value="HisKA_3"/>
    <property type="match status" value="1"/>
</dbReference>
<gene>
    <name evidence="12" type="ORF">OKA05_13345</name>
</gene>
<dbReference type="PANTHER" id="PTHR24421">
    <property type="entry name" value="NITRATE/NITRITE SENSOR PROTEIN NARX-RELATED"/>
    <property type="match status" value="1"/>
</dbReference>
<evidence type="ECO:0000259" key="10">
    <source>
        <dbReference type="Pfam" id="PF02518"/>
    </source>
</evidence>
<accession>A0ABT3GJ41</accession>
<evidence type="ECO:0000313" key="13">
    <source>
        <dbReference type="Proteomes" id="UP001320876"/>
    </source>
</evidence>
<feature type="transmembrane region" description="Helical" evidence="9">
    <location>
        <begin position="42"/>
        <end position="63"/>
    </location>
</feature>
<keyword evidence="4 9" id="KW-0812">Transmembrane</keyword>
<evidence type="ECO:0000256" key="1">
    <source>
        <dbReference type="ARBA" id="ARBA00004651"/>
    </source>
</evidence>
<feature type="domain" description="Signal transduction histidine kinase subgroup 3 dimerisation and phosphoacceptor" evidence="11">
    <location>
        <begin position="176"/>
        <end position="241"/>
    </location>
</feature>
<proteinExistence type="predicted"/>
<keyword evidence="3" id="KW-0808">Transferase</keyword>
<evidence type="ECO:0000256" key="5">
    <source>
        <dbReference type="ARBA" id="ARBA00022777"/>
    </source>
</evidence>
<dbReference type="InterPro" id="IPR036890">
    <property type="entry name" value="HATPase_C_sf"/>
</dbReference>
<dbReference type="Gene3D" id="1.20.5.1930">
    <property type="match status" value="1"/>
</dbReference>
<keyword evidence="13" id="KW-1185">Reference proteome</keyword>
<dbReference type="Gene3D" id="3.30.565.10">
    <property type="entry name" value="Histidine kinase-like ATPase, C-terminal domain"/>
    <property type="match status" value="1"/>
</dbReference>
<dbReference type="InterPro" id="IPR011712">
    <property type="entry name" value="Sig_transdc_His_kin_sub3_dim/P"/>
</dbReference>
<keyword evidence="7" id="KW-0902">Two-component regulatory system</keyword>
<reference evidence="12 13" key="1">
    <citation type="submission" date="2022-10" db="EMBL/GenBank/DDBJ databases">
        <title>Luteolibacter arcticus strain CCTCC AB 2014275, whole genome shotgun sequencing project.</title>
        <authorList>
            <person name="Zhao G."/>
            <person name="Shen L."/>
        </authorList>
    </citation>
    <scope>NUCLEOTIDE SEQUENCE [LARGE SCALE GENOMIC DNA]</scope>
    <source>
        <strain evidence="12 13">CCTCC AB 2014275</strain>
    </source>
</reference>
<feature type="domain" description="Histidine kinase/HSP90-like ATPase" evidence="10">
    <location>
        <begin position="284"/>
        <end position="371"/>
    </location>
</feature>
<keyword evidence="5 12" id="KW-0418">Kinase</keyword>
<dbReference type="Pfam" id="PF02518">
    <property type="entry name" value="HATPase_c"/>
    <property type="match status" value="1"/>
</dbReference>
<name>A0ABT3GJ41_9BACT</name>
<keyword evidence="6 9" id="KW-1133">Transmembrane helix</keyword>
<keyword evidence="8 9" id="KW-0472">Membrane</keyword>
<evidence type="ECO:0000256" key="2">
    <source>
        <dbReference type="ARBA" id="ARBA00022475"/>
    </source>
</evidence>
<dbReference type="EMBL" id="JAPDDT010000005">
    <property type="protein sequence ID" value="MCW1923543.1"/>
    <property type="molecule type" value="Genomic_DNA"/>
</dbReference>
<dbReference type="GO" id="GO:0016301">
    <property type="term" value="F:kinase activity"/>
    <property type="evidence" value="ECO:0007669"/>
    <property type="project" value="UniProtKB-KW"/>
</dbReference>
<evidence type="ECO:0000256" key="9">
    <source>
        <dbReference type="SAM" id="Phobius"/>
    </source>
</evidence>
<evidence type="ECO:0000313" key="12">
    <source>
        <dbReference type="EMBL" id="MCW1923543.1"/>
    </source>
</evidence>
<evidence type="ECO:0000259" key="11">
    <source>
        <dbReference type="Pfam" id="PF07730"/>
    </source>
</evidence>
<organism evidence="12 13">
    <name type="scientific">Luteolibacter arcticus</name>
    <dbReference type="NCBI Taxonomy" id="1581411"/>
    <lineage>
        <taxon>Bacteria</taxon>
        <taxon>Pseudomonadati</taxon>
        <taxon>Verrucomicrobiota</taxon>
        <taxon>Verrucomicrobiia</taxon>
        <taxon>Verrucomicrobiales</taxon>
        <taxon>Verrucomicrobiaceae</taxon>
        <taxon>Luteolibacter</taxon>
    </lineage>
</organism>
<dbReference type="Proteomes" id="UP001320876">
    <property type="component" value="Unassembled WGS sequence"/>
</dbReference>
<dbReference type="InterPro" id="IPR003594">
    <property type="entry name" value="HATPase_dom"/>
</dbReference>
<dbReference type="PANTHER" id="PTHR24421:SF37">
    <property type="entry name" value="SENSOR HISTIDINE KINASE NARS"/>
    <property type="match status" value="1"/>
</dbReference>
<comment type="caution">
    <text evidence="12">The sequence shown here is derived from an EMBL/GenBank/DDBJ whole genome shotgun (WGS) entry which is preliminary data.</text>
</comment>
<comment type="subcellular location">
    <subcellularLocation>
        <location evidence="1">Cell membrane</location>
        <topology evidence="1">Multi-pass membrane protein</topology>
    </subcellularLocation>
</comment>
<evidence type="ECO:0000256" key="8">
    <source>
        <dbReference type="ARBA" id="ARBA00023136"/>
    </source>
</evidence>
<evidence type="ECO:0000256" key="7">
    <source>
        <dbReference type="ARBA" id="ARBA00023012"/>
    </source>
</evidence>
<dbReference type="SUPFAM" id="SSF55874">
    <property type="entry name" value="ATPase domain of HSP90 chaperone/DNA topoisomerase II/histidine kinase"/>
    <property type="match status" value="1"/>
</dbReference>
<feature type="transmembrane region" description="Helical" evidence="9">
    <location>
        <begin position="70"/>
        <end position="100"/>
    </location>
</feature>
<feature type="transmembrane region" description="Helical" evidence="9">
    <location>
        <begin position="120"/>
        <end position="141"/>
    </location>
</feature>
<protein>
    <submittedName>
        <fullName evidence="12">Sensor histidine kinase</fullName>
    </submittedName>
</protein>
<dbReference type="InterPro" id="IPR050482">
    <property type="entry name" value="Sensor_HK_TwoCompSys"/>
</dbReference>
<keyword evidence="2" id="KW-1003">Cell membrane</keyword>
<dbReference type="CDD" id="cd16917">
    <property type="entry name" value="HATPase_UhpB-NarQ-NarX-like"/>
    <property type="match status" value="1"/>
</dbReference>